<dbReference type="EMBL" id="BACD03000024">
    <property type="protein sequence ID" value="GAO49654.1"/>
    <property type="molecule type" value="Genomic_DNA"/>
</dbReference>
<comment type="caution">
    <text evidence="2">The sequence shown here is derived from an EMBL/GenBank/DDBJ whole genome shotgun (WGS) entry which is preliminary data.</text>
</comment>
<protein>
    <submittedName>
        <fullName evidence="2">Uncharacterized protein</fullName>
    </submittedName>
</protein>
<organism evidence="2 3">
    <name type="scientific">Saitoella complicata (strain BCRC 22490 / CBS 7301 / JCM 7358 / NBRC 10748 / NRRL Y-17804)</name>
    <dbReference type="NCBI Taxonomy" id="698492"/>
    <lineage>
        <taxon>Eukaryota</taxon>
        <taxon>Fungi</taxon>
        <taxon>Dikarya</taxon>
        <taxon>Ascomycota</taxon>
        <taxon>Taphrinomycotina</taxon>
        <taxon>Taphrinomycotina incertae sedis</taxon>
        <taxon>Saitoella</taxon>
    </lineage>
</organism>
<evidence type="ECO:0000313" key="2">
    <source>
        <dbReference type="EMBL" id="GAO49654.1"/>
    </source>
</evidence>
<reference evidence="2 3" key="2">
    <citation type="journal article" date="2014" name="J. Gen. Appl. Microbiol.">
        <title>The early diverging ascomycetous budding yeast Saitoella complicata has three histone deacetylases belonging to the Clr6, Hos2, and Rpd3 lineages.</title>
        <authorList>
            <person name="Nishida H."/>
            <person name="Matsumoto T."/>
            <person name="Kondo S."/>
            <person name="Hamamoto M."/>
            <person name="Yoshikawa H."/>
        </authorList>
    </citation>
    <scope>NUCLEOTIDE SEQUENCE [LARGE SCALE GENOMIC DNA]</scope>
    <source>
        <strain evidence="2 3">NRRL Y-17804</strain>
    </source>
</reference>
<keyword evidence="3" id="KW-1185">Reference proteome</keyword>
<proteinExistence type="predicted"/>
<name>A0A0E9NII1_SAICN</name>
<dbReference type="AlphaFoldDB" id="A0A0E9NII1"/>
<reference evidence="2 3" key="1">
    <citation type="journal article" date="2011" name="J. Gen. Appl. Microbiol.">
        <title>Draft genome sequencing of the enigmatic yeast Saitoella complicata.</title>
        <authorList>
            <person name="Nishida H."/>
            <person name="Hamamoto M."/>
            <person name="Sugiyama J."/>
        </authorList>
    </citation>
    <scope>NUCLEOTIDE SEQUENCE [LARGE SCALE GENOMIC DNA]</scope>
    <source>
        <strain evidence="2 3">NRRL Y-17804</strain>
    </source>
</reference>
<dbReference type="Proteomes" id="UP000033140">
    <property type="component" value="Unassembled WGS sequence"/>
</dbReference>
<reference evidence="2 3" key="3">
    <citation type="journal article" date="2015" name="Genome Announc.">
        <title>Draft Genome Sequence of the Archiascomycetous Yeast Saitoella complicata.</title>
        <authorList>
            <person name="Yamauchi K."/>
            <person name="Kondo S."/>
            <person name="Hamamoto M."/>
            <person name="Takahashi Y."/>
            <person name="Ogura Y."/>
            <person name="Hayashi T."/>
            <person name="Nishida H."/>
        </authorList>
    </citation>
    <scope>NUCLEOTIDE SEQUENCE [LARGE SCALE GENOMIC DNA]</scope>
    <source>
        <strain evidence="2 3">NRRL Y-17804</strain>
    </source>
</reference>
<feature type="region of interest" description="Disordered" evidence="1">
    <location>
        <begin position="68"/>
        <end position="89"/>
    </location>
</feature>
<evidence type="ECO:0000256" key="1">
    <source>
        <dbReference type="SAM" id="MobiDB-lite"/>
    </source>
</evidence>
<accession>A0A0E9NII1</accession>
<sequence>MLVPFYLHYLQRRLKPCESSGQSYVFFWCATLEAREEEARERAGEPKRRISENGRQWGSIGFSLPNAIQSRSPPDDLTGGPLLDQGKPTSGEDMGIKFGFILDKSDIGRDNWTAVRSTCASSRCGTIAQDSVARHINCSPRRLGNIMAMIAEEVDVLPWPCLRKENNFRIVAPSRHILLMAHHMRKLSDTPNPRLLIIARPPIVHLLVGPVKSFTTSRCTPQQTPPWIVLGKDTLAYASASSPIQARS</sequence>
<gene>
    <name evidence="2" type="ORF">G7K_3802-t1</name>
</gene>
<evidence type="ECO:0000313" key="3">
    <source>
        <dbReference type="Proteomes" id="UP000033140"/>
    </source>
</evidence>